<dbReference type="PANTHER" id="PTHR43731">
    <property type="entry name" value="RHOMBOID PROTEASE"/>
    <property type="match status" value="1"/>
</dbReference>
<dbReference type="InterPro" id="IPR035952">
    <property type="entry name" value="Rhomboid-like_sf"/>
</dbReference>
<evidence type="ECO:0000256" key="6">
    <source>
        <dbReference type="ARBA" id="ARBA00022801"/>
    </source>
</evidence>
<keyword evidence="8 9" id="KW-0472">Membrane</keyword>
<organism evidence="11 12">
    <name type="scientific">Mesorhabditis spiculigera</name>
    <dbReference type="NCBI Taxonomy" id="96644"/>
    <lineage>
        <taxon>Eukaryota</taxon>
        <taxon>Metazoa</taxon>
        <taxon>Ecdysozoa</taxon>
        <taxon>Nematoda</taxon>
        <taxon>Chromadorea</taxon>
        <taxon>Rhabditida</taxon>
        <taxon>Rhabditina</taxon>
        <taxon>Rhabditomorpha</taxon>
        <taxon>Rhabditoidea</taxon>
        <taxon>Rhabditidae</taxon>
        <taxon>Mesorhabditinae</taxon>
        <taxon>Mesorhabditis</taxon>
    </lineage>
</organism>
<keyword evidence="12" id="KW-1185">Reference proteome</keyword>
<evidence type="ECO:0000313" key="12">
    <source>
        <dbReference type="Proteomes" id="UP001177023"/>
    </source>
</evidence>
<evidence type="ECO:0000313" key="11">
    <source>
        <dbReference type="EMBL" id="CAJ0565363.1"/>
    </source>
</evidence>
<proteinExistence type="inferred from homology"/>
<comment type="caution">
    <text evidence="11">The sequence shown here is derived from an EMBL/GenBank/DDBJ whole genome shotgun (WGS) entry which is preliminary data.</text>
</comment>
<dbReference type="AlphaFoldDB" id="A0AA36CC62"/>
<feature type="transmembrane region" description="Helical" evidence="9">
    <location>
        <begin position="264"/>
        <end position="288"/>
    </location>
</feature>
<evidence type="ECO:0000256" key="9">
    <source>
        <dbReference type="SAM" id="Phobius"/>
    </source>
</evidence>
<dbReference type="EMBL" id="CATQJA010001029">
    <property type="protein sequence ID" value="CAJ0565363.1"/>
    <property type="molecule type" value="Genomic_DNA"/>
</dbReference>
<dbReference type="GO" id="GO:0006465">
    <property type="term" value="P:signal peptide processing"/>
    <property type="evidence" value="ECO:0007669"/>
    <property type="project" value="TreeGrafter"/>
</dbReference>
<feature type="transmembrane region" description="Helical" evidence="9">
    <location>
        <begin position="63"/>
        <end position="84"/>
    </location>
</feature>
<feature type="transmembrane region" description="Helical" evidence="9">
    <location>
        <begin position="126"/>
        <end position="142"/>
    </location>
</feature>
<dbReference type="EC" id="3.4.21.105" evidence="4"/>
<dbReference type="FunFam" id="1.20.1540.10:FF:000012">
    <property type="entry name" value="Rhomboid family protein"/>
    <property type="match status" value="1"/>
</dbReference>
<evidence type="ECO:0000256" key="4">
    <source>
        <dbReference type="ARBA" id="ARBA00013039"/>
    </source>
</evidence>
<comment type="catalytic activity">
    <reaction evidence="1">
        <text>Cleaves type-1 transmembrane domains using a catalytic dyad composed of serine and histidine that are contributed by different transmembrane domains.</text>
        <dbReference type="EC" id="3.4.21.105"/>
    </reaction>
</comment>
<dbReference type="Pfam" id="PF01694">
    <property type="entry name" value="Rhomboid"/>
    <property type="match status" value="1"/>
</dbReference>
<dbReference type="GO" id="GO:0004252">
    <property type="term" value="F:serine-type endopeptidase activity"/>
    <property type="evidence" value="ECO:0007669"/>
    <property type="project" value="InterPro"/>
</dbReference>
<evidence type="ECO:0000256" key="3">
    <source>
        <dbReference type="ARBA" id="ARBA00009045"/>
    </source>
</evidence>
<sequence length="335" mass="37525">MLSRLVVQIQSTRCFSRTGKLWDRFTRDGLRQRMRKIQVKEAEPLFQHPVYPDSIPVRPHSHLWKAGIFSAVFTVGAFSVAALYDGYLAYDALRVPAGELIRNFYKQTRRIAQDQEVELTPGMKCALSLILANCVVTALWKVPQLQAFMWRYFSNSYASKSLCSPMLLSVFSHSSLIHLGLNMYVLWSFSGVAIDKFLGVPQFIAMYASAGVVASFTSLIHKSSIRSPIRAVGASGAILGLLAYTCSKIPEARLQIVFLPFFDFSAQSAILGVILFDVIGLIAGFRLFDHAAHLGGALFGLAYAHLAEGYYRDMVDDNLKMFVESEKEEERKKKK</sequence>
<dbReference type="GO" id="GO:0016020">
    <property type="term" value="C:membrane"/>
    <property type="evidence" value="ECO:0007669"/>
    <property type="project" value="UniProtKB-SubCell"/>
</dbReference>
<dbReference type="Proteomes" id="UP001177023">
    <property type="component" value="Unassembled WGS sequence"/>
</dbReference>
<dbReference type="PANTHER" id="PTHR43731:SF14">
    <property type="entry name" value="PRESENILIN-ASSOCIATED RHOMBOID-LIKE PROTEIN, MITOCHONDRIAL"/>
    <property type="match status" value="1"/>
</dbReference>
<feature type="non-terminal residue" evidence="11">
    <location>
        <position position="335"/>
    </location>
</feature>
<dbReference type="Gene3D" id="1.20.1540.10">
    <property type="entry name" value="Rhomboid-like"/>
    <property type="match status" value="1"/>
</dbReference>
<evidence type="ECO:0000256" key="5">
    <source>
        <dbReference type="ARBA" id="ARBA00022692"/>
    </source>
</evidence>
<evidence type="ECO:0000256" key="2">
    <source>
        <dbReference type="ARBA" id="ARBA00004141"/>
    </source>
</evidence>
<name>A0AA36CC62_9BILA</name>
<comment type="subcellular location">
    <subcellularLocation>
        <location evidence="2">Membrane</location>
        <topology evidence="2">Multi-pass membrane protein</topology>
    </subcellularLocation>
</comment>
<gene>
    <name evidence="11" type="ORF">MSPICULIGERA_LOCUS4005</name>
</gene>
<reference evidence="11" key="1">
    <citation type="submission" date="2023-06" db="EMBL/GenBank/DDBJ databases">
        <authorList>
            <person name="Delattre M."/>
        </authorList>
    </citation>
    <scope>NUCLEOTIDE SEQUENCE</scope>
    <source>
        <strain evidence="11">AF72</strain>
    </source>
</reference>
<evidence type="ECO:0000259" key="10">
    <source>
        <dbReference type="Pfam" id="PF01694"/>
    </source>
</evidence>
<keyword evidence="5 9" id="KW-0812">Transmembrane</keyword>
<dbReference type="InterPro" id="IPR050925">
    <property type="entry name" value="Rhomboid_protease_S54"/>
</dbReference>
<feature type="transmembrane region" description="Helical" evidence="9">
    <location>
        <begin position="199"/>
        <end position="220"/>
    </location>
</feature>
<feature type="transmembrane region" description="Helical" evidence="9">
    <location>
        <begin position="227"/>
        <end position="244"/>
    </location>
</feature>
<feature type="transmembrane region" description="Helical" evidence="9">
    <location>
        <begin position="162"/>
        <end position="187"/>
    </location>
</feature>
<accession>A0AA36CC62</accession>
<feature type="domain" description="Peptidase S54 rhomboid" evidence="10">
    <location>
        <begin position="166"/>
        <end position="305"/>
    </location>
</feature>
<evidence type="ECO:0000256" key="1">
    <source>
        <dbReference type="ARBA" id="ARBA00000156"/>
    </source>
</evidence>
<evidence type="ECO:0000256" key="8">
    <source>
        <dbReference type="ARBA" id="ARBA00023136"/>
    </source>
</evidence>
<comment type="similarity">
    <text evidence="3">Belongs to the peptidase S54 family.</text>
</comment>
<protein>
    <recommendedName>
        <fullName evidence="4">rhomboid protease</fullName>
        <ecNumber evidence="4">3.4.21.105</ecNumber>
    </recommendedName>
</protein>
<keyword evidence="7 9" id="KW-1133">Transmembrane helix</keyword>
<dbReference type="SUPFAM" id="SSF144091">
    <property type="entry name" value="Rhomboid-like"/>
    <property type="match status" value="1"/>
</dbReference>
<evidence type="ECO:0000256" key="7">
    <source>
        <dbReference type="ARBA" id="ARBA00022989"/>
    </source>
</evidence>
<dbReference type="InterPro" id="IPR022764">
    <property type="entry name" value="Peptidase_S54_rhomboid_dom"/>
</dbReference>
<keyword evidence="6" id="KW-0378">Hydrolase</keyword>